<organism evidence="4 5">
    <name type="scientific">Candidatus Avichristensenella intestinipullorum</name>
    <dbReference type="NCBI Taxonomy" id="2840693"/>
    <lineage>
        <taxon>Bacteria</taxon>
        <taxon>Bacillati</taxon>
        <taxon>Bacillota</taxon>
        <taxon>Clostridia</taxon>
        <taxon>Candidatus Avichristensenella</taxon>
    </lineage>
</organism>
<reference evidence="4" key="1">
    <citation type="submission" date="2020-10" db="EMBL/GenBank/DDBJ databases">
        <authorList>
            <person name="Gilroy R."/>
        </authorList>
    </citation>
    <scope>NUCLEOTIDE SEQUENCE</scope>
    <source>
        <strain evidence="4">ChiHile30-977</strain>
    </source>
</reference>
<dbReference type="Gene3D" id="1.10.357.10">
    <property type="entry name" value="Tetracycline Repressor, domain 2"/>
    <property type="match status" value="1"/>
</dbReference>
<dbReference type="EMBL" id="DVFI01000035">
    <property type="protein sequence ID" value="HIQ62482.1"/>
    <property type="molecule type" value="Genomic_DNA"/>
</dbReference>
<evidence type="ECO:0000259" key="3">
    <source>
        <dbReference type="PROSITE" id="PS50977"/>
    </source>
</evidence>
<feature type="domain" description="HTH tetR-type" evidence="3">
    <location>
        <begin position="1"/>
        <end position="59"/>
    </location>
</feature>
<dbReference type="InterPro" id="IPR009057">
    <property type="entry name" value="Homeodomain-like_sf"/>
</dbReference>
<dbReference type="Pfam" id="PF00440">
    <property type="entry name" value="TetR_N"/>
    <property type="match status" value="1"/>
</dbReference>
<dbReference type="PANTHER" id="PTHR43479:SF11">
    <property type="entry name" value="ACREF_ENVCD OPERON REPRESSOR-RELATED"/>
    <property type="match status" value="1"/>
</dbReference>
<evidence type="ECO:0000313" key="4">
    <source>
        <dbReference type="EMBL" id="HIQ62482.1"/>
    </source>
</evidence>
<feature type="DNA-binding region" description="H-T-H motif" evidence="2">
    <location>
        <begin position="22"/>
        <end position="41"/>
    </location>
</feature>
<gene>
    <name evidence="4" type="ORF">IAA66_02705</name>
</gene>
<protein>
    <submittedName>
        <fullName evidence="4">TetR family transcriptional regulator</fullName>
    </submittedName>
</protein>
<dbReference type="AlphaFoldDB" id="A0A9D1CIB1"/>
<evidence type="ECO:0000256" key="2">
    <source>
        <dbReference type="PROSITE-ProRule" id="PRU00335"/>
    </source>
</evidence>
<proteinExistence type="predicted"/>
<sequence>MKEKIAQETGRLLFDKKVKKLTVKDIVDACHITRQAFYYHFADIPELLQWMMEQKKNEWFLKFAGCTDMEEQLRCFFTTAVNARPAMKKGLTSNYGKELETLLMQNIHALLRRIASTQDAFESYGAVEQDTLIRYHCQATMGMLRHWTEEDTRNLDRIVHAMYLTMSRGLAL</sequence>
<keyword evidence="1 2" id="KW-0238">DNA-binding</keyword>
<dbReference type="InterPro" id="IPR001647">
    <property type="entry name" value="HTH_TetR"/>
</dbReference>
<name>A0A9D1CIB1_9FIRM</name>
<dbReference type="InterPro" id="IPR050624">
    <property type="entry name" value="HTH-type_Tx_Regulator"/>
</dbReference>
<accession>A0A9D1CIB1</accession>
<reference evidence="4" key="2">
    <citation type="journal article" date="2021" name="PeerJ">
        <title>Extensive microbial diversity within the chicken gut microbiome revealed by metagenomics and culture.</title>
        <authorList>
            <person name="Gilroy R."/>
            <person name="Ravi A."/>
            <person name="Getino M."/>
            <person name="Pursley I."/>
            <person name="Horton D.L."/>
            <person name="Alikhan N.F."/>
            <person name="Baker D."/>
            <person name="Gharbi K."/>
            <person name="Hall N."/>
            <person name="Watson M."/>
            <person name="Adriaenssens E.M."/>
            <person name="Foster-Nyarko E."/>
            <person name="Jarju S."/>
            <person name="Secka A."/>
            <person name="Antonio M."/>
            <person name="Oren A."/>
            <person name="Chaudhuri R.R."/>
            <person name="La Ragione R."/>
            <person name="Hildebrand F."/>
            <person name="Pallen M.J."/>
        </authorList>
    </citation>
    <scope>NUCLEOTIDE SEQUENCE</scope>
    <source>
        <strain evidence="4">ChiHile30-977</strain>
    </source>
</reference>
<evidence type="ECO:0000313" key="5">
    <source>
        <dbReference type="Proteomes" id="UP000886819"/>
    </source>
</evidence>
<dbReference type="PANTHER" id="PTHR43479">
    <property type="entry name" value="ACREF/ENVCD OPERON REPRESSOR-RELATED"/>
    <property type="match status" value="1"/>
</dbReference>
<evidence type="ECO:0000256" key="1">
    <source>
        <dbReference type="ARBA" id="ARBA00023125"/>
    </source>
</evidence>
<dbReference type="SUPFAM" id="SSF46689">
    <property type="entry name" value="Homeodomain-like"/>
    <property type="match status" value="1"/>
</dbReference>
<comment type="caution">
    <text evidence="4">The sequence shown here is derived from an EMBL/GenBank/DDBJ whole genome shotgun (WGS) entry which is preliminary data.</text>
</comment>
<dbReference type="Proteomes" id="UP000886819">
    <property type="component" value="Unassembled WGS sequence"/>
</dbReference>
<dbReference type="PROSITE" id="PS50977">
    <property type="entry name" value="HTH_TETR_2"/>
    <property type="match status" value="1"/>
</dbReference>
<dbReference type="GO" id="GO:0003677">
    <property type="term" value="F:DNA binding"/>
    <property type="evidence" value="ECO:0007669"/>
    <property type="project" value="UniProtKB-UniRule"/>
</dbReference>